<keyword evidence="3" id="KW-1185">Reference proteome</keyword>
<sequence>MAMRSTPEGCKRRAPFLKLKKSFYGLKQAPKNWYDTLTSWFNKINFYQSIVDPCLFIQKDKKSFIFLHVDDLVVIGDFKSFEEDFLLRFPNSLAHDPDTLLGMELDLLVSSIAILSTLPCLILNYLACQTHPDLAPAVLILSSFNNTPGINHWRQT</sequence>
<reference evidence="2 3" key="1">
    <citation type="submission" date="2015-08" db="EMBL/GenBank/DDBJ databases">
        <title>Next Generation Sequencing and Analysis of the Genome of Puccinia sorghi L Schw, the Causal Agent of Maize Common Rust.</title>
        <authorList>
            <person name="Rochi L."/>
            <person name="Burguener G."/>
            <person name="Darino M."/>
            <person name="Turjanski A."/>
            <person name="Kreff E."/>
            <person name="Dieguez M.J."/>
            <person name="Sacco F."/>
        </authorList>
    </citation>
    <scope>NUCLEOTIDE SEQUENCE [LARGE SCALE GENOMIC DNA]</scope>
    <source>
        <strain evidence="2 3">RO10H11247</strain>
    </source>
</reference>
<evidence type="ECO:0000313" key="2">
    <source>
        <dbReference type="EMBL" id="KNZ59604.1"/>
    </source>
</evidence>
<evidence type="ECO:0000313" key="3">
    <source>
        <dbReference type="Proteomes" id="UP000037035"/>
    </source>
</evidence>
<protein>
    <recommendedName>
        <fullName evidence="1">Reverse transcriptase Ty1/copia-type domain-containing protein</fullName>
    </recommendedName>
</protein>
<feature type="domain" description="Reverse transcriptase Ty1/copia-type" evidence="1">
    <location>
        <begin position="17"/>
        <end position="85"/>
    </location>
</feature>
<name>A0A0L6VFU1_9BASI</name>
<gene>
    <name evidence="2" type="ORF">VP01_1696g3</name>
</gene>
<dbReference type="VEuPathDB" id="FungiDB:VP01_1696g3"/>
<accession>A0A0L6VFU1</accession>
<dbReference type="InterPro" id="IPR013103">
    <property type="entry name" value="RVT_2"/>
</dbReference>
<dbReference type="OrthoDB" id="3799035at2759"/>
<organism evidence="2 3">
    <name type="scientific">Puccinia sorghi</name>
    <dbReference type="NCBI Taxonomy" id="27349"/>
    <lineage>
        <taxon>Eukaryota</taxon>
        <taxon>Fungi</taxon>
        <taxon>Dikarya</taxon>
        <taxon>Basidiomycota</taxon>
        <taxon>Pucciniomycotina</taxon>
        <taxon>Pucciniomycetes</taxon>
        <taxon>Pucciniales</taxon>
        <taxon>Pucciniaceae</taxon>
        <taxon>Puccinia</taxon>
    </lineage>
</organism>
<dbReference type="Pfam" id="PF07727">
    <property type="entry name" value="RVT_2"/>
    <property type="match status" value="1"/>
</dbReference>
<proteinExistence type="predicted"/>
<evidence type="ECO:0000259" key="1">
    <source>
        <dbReference type="Pfam" id="PF07727"/>
    </source>
</evidence>
<comment type="caution">
    <text evidence="2">The sequence shown here is derived from an EMBL/GenBank/DDBJ whole genome shotgun (WGS) entry which is preliminary data.</text>
</comment>
<dbReference type="Proteomes" id="UP000037035">
    <property type="component" value="Unassembled WGS sequence"/>
</dbReference>
<dbReference type="AlphaFoldDB" id="A0A0L6VFU1"/>
<dbReference type="EMBL" id="LAVV01006499">
    <property type="protein sequence ID" value="KNZ59604.1"/>
    <property type="molecule type" value="Genomic_DNA"/>
</dbReference>